<dbReference type="AlphaFoldDB" id="A0A4S2GYP0"/>
<evidence type="ECO:0000256" key="8">
    <source>
        <dbReference type="ARBA" id="ARBA00022840"/>
    </source>
</evidence>
<dbReference type="InterPro" id="IPR020562">
    <property type="entry name" value="PRibGlycinamide_synth_N"/>
</dbReference>
<evidence type="ECO:0000256" key="11">
    <source>
        <dbReference type="ARBA" id="ARBA00042864"/>
    </source>
</evidence>
<comment type="catalytic activity">
    <reaction evidence="12">
        <text>5-phospho-beta-D-ribosylamine + glycine + ATP = N(1)-(5-phospho-beta-D-ribosyl)glycinamide + ADP + phosphate + H(+)</text>
        <dbReference type="Rhea" id="RHEA:17453"/>
        <dbReference type="ChEBI" id="CHEBI:15378"/>
        <dbReference type="ChEBI" id="CHEBI:30616"/>
        <dbReference type="ChEBI" id="CHEBI:43474"/>
        <dbReference type="ChEBI" id="CHEBI:57305"/>
        <dbReference type="ChEBI" id="CHEBI:58681"/>
        <dbReference type="ChEBI" id="CHEBI:143788"/>
        <dbReference type="ChEBI" id="CHEBI:456216"/>
        <dbReference type="EC" id="6.3.4.13"/>
    </reaction>
</comment>
<feature type="domain" description="ATP-grasp" evidence="14">
    <location>
        <begin position="107"/>
        <end position="312"/>
    </location>
</feature>
<dbReference type="SUPFAM" id="SSF56059">
    <property type="entry name" value="Glutathione synthetase ATP-binding domain-like"/>
    <property type="match status" value="1"/>
</dbReference>
<dbReference type="InterPro" id="IPR020561">
    <property type="entry name" value="PRibGlycinamid_synth_ATP-grasp"/>
</dbReference>
<dbReference type="EC" id="6.3.4.13" evidence="4 12"/>
<reference evidence="15 16" key="1">
    <citation type="journal article" date="2017" name="Int. J. Syst. Evol. Microbiol.">
        <title>Marinicauda algicola sp. nov., isolated from a marine red alga Rhodosorus marinus.</title>
        <authorList>
            <person name="Jeong S.E."/>
            <person name="Jeon S.H."/>
            <person name="Chun B.H."/>
            <person name="Kim D.W."/>
            <person name="Jeon C.O."/>
        </authorList>
    </citation>
    <scope>NUCLEOTIDE SEQUENCE [LARGE SCALE GENOMIC DNA]</scope>
    <source>
        <strain evidence="15 16">JCM 31718</strain>
    </source>
</reference>
<dbReference type="SUPFAM" id="SSF51246">
    <property type="entry name" value="Rudiment single hybrid motif"/>
    <property type="match status" value="1"/>
</dbReference>
<dbReference type="SUPFAM" id="SSF52440">
    <property type="entry name" value="PreATP-grasp domain"/>
    <property type="match status" value="1"/>
</dbReference>
<dbReference type="Gene3D" id="3.30.470.20">
    <property type="entry name" value="ATP-grasp fold, B domain"/>
    <property type="match status" value="1"/>
</dbReference>
<evidence type="ECO:0000256" key="10">
    <source>
        <dbReference type="ARBA" id="ARBA00042242"/>
    </source>
</evidence>
<dbReference type="PANTHER" id="PTHR43472">
    <property type="entry name" value="PHOSPHORIBOSYLAMINE--GLYCINE LIGASE"/>
    <property type="match status" value="1"/>
</dbReference>
<evidence type="ECO:0000256" key="12">
    <source>
        <dbReference type="HAMAP-Rule" id="MF_00138"/>
    </source>
</evidence>
<dbReference type="InterPro" id="IPR037123">
    <property type="entry name" value="PRibGlycinamide_synth_C_sf"/>
</dbReference>
<dbReference type="InterPro" id="IPR013815">
    <property type="entry name" value="ATP_grasp_subdomain_1"/>
</dbReference>
<evidence type="ECO:0000256" key="6">
    <source>
        <dbReference type="ARBA" id="ARBA00022741"/>
    </source>
</evidence>
<dbReference type="InterPro" id="IPR020560">
    <property type="entry name" value="PRibGlycinamide_synth_C-dom"/>
</dbReference>
<dbReference type="InterPro" id="IPR000115">
    <property type="entry name" value="PRibGlycinamide_synth"/>
</dbReference>
<dbReference type="OrthoDB" id="9807240at2"/>
<gene>
    <name evidence="12 15" type="primary">purD</name>
    <name evidence="15" type="ORF">E5163_10870</name>
</gene>
<dbReference type="InterPro" id="IPR020559">
    <property type="entry name" value="PRibGlycinamide_synth_CS"/>
</dbReference>
<dbReference type="EMBL" id="SRXW01000003">
    <property type="protein sequence ID" value="TGY88317.1"/>
    <property type="molecule type" value="Genomic_DNA"/>
</dbReference>
<dbReference type="Gene3D" id="3.90.600.10">
    <property type="entry name" value="Phosphoribosylglycinamide synthetase, C-terminal domain"/>
    <property type="match status" value="1"/>
</dbReference>
<comment type="similarity">
    <text evidence="9 12">Belongs to the GARS family.</text>
</comment>
<protein>
    <recommendedName>
        <fullName evidence="4 12">Phosphoribosylamine--glycine ligase</fullName>
        <ecNumber evidence="4 12">6.3.4.13</ecNumber>
    </recommendedName>
    <alternativeName>
        <fullName evidence="12">GARS</fullName>
    </alternativeName>
    <alternativeName>
        <fullName evidence="10 12">Glycinamide ribonucleotide synthetase</fullName>
    </alternativeName>
    <alternativeName>
        <fullName evidence="11 12">Phosphoribosylglycinamide synthetase</fullName>
    </alternativeName>
</protein>
<dbReference type="PROSITE" id="PS00184">
    <property type="entry name" value="GARS"/>
    <property type="match status" value="1"/>
</dbReference>
<dbReference type="Pfam" id="PF01071">
    <property type="entry name" value="GARS_A"/>
    <property type="match status" value="1"/>
</dbReference>
<comment type="caution">
    <text evidence="15">The sequence shown here is derived from an EMBL/GenBank/DDBJ whole genome shotgun (WGS) entry which is preliminary data.</text>
</comment>
<dbReference type="PROSITE" id="PS50975">
    <property type="entry name" value="ATP_GRASP"/>
    <property type="match status" value="1"/>
</dbReference>
<evidence type="ECO:0000256" key="2">
    <source>
        <dbReference type="ARBA" id="ARBA00001946"/>
    </source>
</evidence>
<keyword evidence="7 12" id="KW-0658">Purine biosynthesis</keyword>
<accession>A0A4S2GYP0</accession>
<dbReference type="InterPro" id="IPR011761">
    <property type="entry name" value="ATP-grasp"/>
</dbReference>
<dbReference type="InterPro" id="IPR016185">
    <property type="entry name" value="PreATP-grasp_dom_sf"/>
</dbReference>
<organism evidence="15 16">
    <name type="scientific">Marinicauda algicola</name>
    <dbReference type="NCBI Taxonomy" id="2029849"/>
    <lineage>
        <taxon>Bacteria</taxon>
        <taxon>Pseudomonadati</taxon>
        <taxon>Pseudomonadota</taxon>
        <taxon>Alphaproteobacteria</taxon>
        <taxon>Maricaulales</taxon>
        <taxon>Maricaulaceae</taxon>
        <taxon>Marinicauda</taxon>
    </lineage>
</organism>
<dbReference type="Pfam" id="PF02844">
    <property type="entry name" value="GARS_N"/>
    <property type="match status" value="1"/>
</dbReference>
<evidence type="ECO:0000313" key="15">
    <source>
        <dbReference type="EMBL" id="TGY88317.1"/>
    </source>
</evidence>
<dbReference type="SMART" id="SM01210">
    <property type="entry name" value="GARS_C"/>
    <property type="match status" value="1"/>
</dbReference>
<evidence type="ECO:0000256" key="1">
    <source>
        <dbReference type="ARBA" id="ARBA00001936"/>
    </source>
</evidence>
<dbReference type="GO" id="GO:0046872">
    <property type="term" value="F:metal ion binding"/>
    <property type="evidence" value="ECO:0007669"/>
    <property type="project" value="InterPro"/>
</dbReference>
<comment type="cofactor">
    <cofactor evidence="2">
        <name>Mg(2+)</name>
        <dbReference type="ChEBI" id="CHEBI:18420"/>
    </cofactor>
</comment>
<keyword evidence="16" id="KW-1185">Reference proteome</keyword>
<dbReference type="RefSeq" id="WP_135996163.1">
    <property type="nucleotide sequence ID" value="NZ_CP071057.1"/>
</dbReference>
<sequence length="431" mass="45499">MNILIIGSGGREHALAWKIAQSPLVDTVWSAPGSVAMDLIGPCFDVAADDVENLEKLALQLEPDLVVIGPEAPLALGLADILRARGFDVFGPSKDAAQLEASKGFAKDMMAKFGVPTARYGRFTDLDRAKAFLDTLEAPFVLKADGLAAGKGVVIAATREEAEAELADMLSGRFGEASAAVVIEEFMEGEEASVFVLTDGVNALALPPVQDHKRAGEGDTGPNTGGMGAYGPAPVMTSALMAEVDKTITRPMLAGMRDEGMPYSGVLYIGLMITADGPKVVEFNARFGDPECQVLMVQTQADIVPALLACATGGMPEKDFLRLLPLPVEARPAVTVVMASKGYPGSYKKNTVIRGVKAAGEVEGVTVFHAGTAVDANGEFVNIGGRVLNVTATGDTLQQAVDRAYEAVDRIDWPQGFCRRDIAWRALESRS</sequence>
<proteinExistence type="inferred from homology"/>
<dbReference type="GO" id="GO:0009113">
    <property type="term" value="P:purine nucleobase biosynthetic process"/>
    <property type="evidence" value="ECO:0007669"/>
    <property type="project" value="InterPro"/>
</dbReference>
<dbReference type="FunFam" id="3.90.600.10:FF:000001">
    <property type="entry name" value="Trifunctional purine biosynthetic protein adenosine-3"/>
    <property type="match status" value="1"/>
</dbReference>
<dbReference type="NCBIfam" id="TIGR00877">
    <property type="entry name" value="purD"/>
    <property type="match status" value="1"/>
</dbReference>
<dbReference type="Proteomes" id="UP000308054">
    <property type="component" value="Unassembled WGS sequence"/>
</dbReference>
<keyword evidence="6 13" id="KW-0547">Nucleotide-binding</keyword>
<evidence type="ECO:0000256" key="7">
    <source>
        <dbReference type="ARBA" id="ARBA00022755"/>
    </source>
</evidence>
<dbReference type="GO" id="GO:0006189">
    <property type="term" value="P:'de novo' IMP biosynthetic process"/>
    <property type="evidence" value="ECO:0007669"/>
    <property type="project" value="UniProtKB-UniRule"/>
</dbReference>
<evidence type="ECO:0000256" key="13">
    <source>
        <dbReference type="PROSITE-ProRule" id="PRU00409"/>
    </source>
</evidence>
<keyword evidence="8 13" id="KW-0067">ATP-binding</keyword>
<keyword evidence="5 12" id="KW-0436">Ligase</keyword>
<comment type="pathway">
    <text evidence="3 12">Purine metabolism; IMP biosynthesis via de novo pathway; N(1)-(5-phospho-D-ribosyl)glycinamide from 5-phospho-alpha-D-ribose 1-diphosphate: step 2/2.</text>
</comment>
<dbReference type="Gene3D" id="3.40.50.20">
    <property type="match status" value="1"/>
</dbReference>
<dbReference type="SMART" id="SM01209">
    <property type="entry name" value="GARS_A"/>
    <property type="match status" value="1"/>
</dbReference>
<dbReference type="InterPro" id="IPR011054">
    <property type="entry name" value="Rudment_hybrid_motif"/>
</dbReference>
<dbReference type="GO" id="GO:0005524">
    <property type="term" value="F:ATP binding"/>
    <property type="evidence" value="ECO:0007669"/>
    <property type="project" value="UniProtKB-UniRule"/>
</dbReference>
<evidence type="ECO:0000259" key="14">
    <source>
        <dbReference type="PROSITE" id="PS50975"/>
    </source>
</evidence>
<evidence type="ECO:0000256" key="9">
    <source>
        <dbReference type="ARBA" id="ARBA00038345"/>
    </source>
</evidence>
<comment type="cofactor">
    <cofactor evidence="1">
        <name>Mn(2+)</name>
        <dbReference type="ChEBI" id="CHEBI:29035"/>
    </cofactor>
</comment>
<evidence type="ECO:0000256" key="3">
    <source>
        <dbReference type="ARBA" id="ARBA00005174"/>
    </source>
</evidence>
<dbReference type="PANTHER" id="PTHR43472:SF1">
    <property type="entry name" value="PHOSPHORIBOSYLAMINE--GLYCINE LIGASE, CHLOROPLASTIC"/>
    <property type="match status" value="1"/>
</dbReference>
<evidence type="ECO:0000256" key="5">
    <source>
        <dbReference type="ARBA" id="ARBA00022598"/>
    </source>
</evidence>
<dbReference type="HAMAP" id="MF_00138">
    <property type="entry name" value="GARS"/>
    <property type="match status" value="1"/>
</dbReference>
<dbReference type="Pfam" id="PF02843">
    <property type="entry name" value="GARS_C"/>
    <property type="match status" value="1"/>
</dbReference>
<dbReference type="UniPathway" id="UPA00074">
    <property type="reaction ID" value="UER00125"/>
</dbReference>
<dbReference type="Gene3D" id="3.30.1490.20">
    <property type="entry name" value="ATP-grasp fold, A domain"/>
    <property type="match status" value="1"/>
</dbReference>
<evidence type="ECO:0000256" key="4">
    <source>
        <dbReference type="ARBA" id="ARBA00013255"/>
    </source>
</evidence>
<dbReference type="GO" id="GO:0004637">
    <property type="term" value="F:phosphoribosylamine-glycine ligase activity"/>
    <property type="evidence" value="ECO:0007669"/>
    <property type="project" value="UniProtKB-UniRule"/>
</dbReference>
<evidence type="ECO:0000313" key="16">
    <source>
        <dbReference type="Proteomes" id="UP000308054"/>
    </source>
</evidence>
<name>A0A4S2GYP0_9PROT</name>